<evidence type="ECO:0000259" key="11">
    <source>
        <dbReference type="PROSITE" id="PS51722"/>
    </source>
</evidence>
<dbReference type="Pfam" id="PF03144">
    <property type="entry name" value="GTP_EFTU_D2"/>
    <property type="match status" value="1"/>
</dbReference>
<keyword evidence="5" id="KW-0378">Hydrolase</keyword>
<dbReference type="NCBIfam" id="TIGR00231">
    <property type="entry name" value="small_GTP"/>
    <property type="match status" value="1"/>
</dbReference>
<keyword evidence="14" id="KW-1185">Reference proteome</keyword>
<dbReference type="Proteomes" id="UP000015101">
    <property type="component" value="Unassembled WGS sequence"/>
</dbReference>
<protein>
    <recommendedName>
        <fullName evidence="8">Ribosome assembly protein 1</fullName>
    </recommendedName>
    <alternativeName>
        <fullName evidence="9">Elongation factor-like 1</fullName>
    </alternativeName>
</protein>
<dbReference type="Gene3D" id="3.30.70.240">
    <property type="match status" value="1"/>
</dbReference>
<evidence type="ECO:0000313" key="14">
    <source>
        <dbReference type="Proteomes" id="UP000015101"/>
    </source>
</evidence>
<sequence length="1132" mass="127946">MNRVSLDKLVELQKNVKCIRNVCILAHVDHGKTTLADALVSSNGIISQKMSGKLRYMDSREDEQIRGITMKSSAISLHHQMEGAKEFLVNLIDSPGHIDFSGDVSTVVRLCDSAIVVVDVVEGVCPQTHAVLKQAWLQNIVPVLVLNKMDRLIIELKMNEEEAELRILQILQKVNALIGELFTSDVLAKFSKENSESKKLKSENINQFDLNDWTVGLDEVDDSLLYFSPEQGNVVFASAYDGWGFRTSQFAELYSKKLGVSEKVLKRTIWGDYYLDLKNKCIKKGARTKNKKSLFVQLILENIWKVYNSLLIHKDKTLVEKIVKALELKVLLRESDLKSTNQTVIQSILQSIFYQWLPVSKAVLNMVCELLPDPSSMSDERVMNFLRGSSLPSTSSSSSLESLPPETIKLKDDLMRCRASDDAPLIVFISKMFPFEKKFLPKNKQRPLTCEEIEERREMLLRKRKLKEAQSTQTTTNTATNTTTSTTTNAITTNPTKDNTTNTTKDTTTYTATNTATNTTTSTNATATNTVFIAFARVFSGTLKKGQKLYVFGPKHHPSIVNPEQPAHQQQLLDSLLKKRNIQECRVGELYMLMGRDVNEVQEVPAGNIVGIAGLEDHVLKSAALSSNIFCPTFTDLHLDASPIVNVAVEPRCTADMDKLLHGLKLLNQSDPCVEVVIKETGEHVIVGAGEVHLNKCLDDLKNRFARIEINVSKPTVPFRETIIPLPVLDRVNEVISDQSQKSKKLENNRPSSSSYQMETSEGWCIKVKAVPIPNPLVQRLNDYSQFIKCALIELRTKLSETEDDDEEQVSPEWEKEFVEKIWSIDFKRNCSNILVNNVAGYLRPSFWDLISDEDKSTFKMLRAYDRSVINGFQMAVDAGPMCEEPMHGVCFVVEEWSRKMEEDNGNDEEEKNDDDCGDEKKNGDGHEDFTLVNGKNSNESDEIENQKSKNTRQANTTTPAAVKKNRSDFGSLLSSVKECCRKAFEMQPQRLMWAMYTCVIQATSEVLGKMYGVLGKRHGRILSEELREGSNEFEVTSVLPVVESFGFADEFRKKTSGYAIPQLTFTHWTVIDIDPYWVPTTEEEYIHFGEKADSGNLARMYMNLVRKRKGLQVLEKLVEFGEKQRTLKKNK</sequence>
<dbReference type="SUPFAM" id="SSF52540">
    <property type="entry name" value="P-loop containing nucleoside triphosphate hydrolases"/>
    <property type="match status" value="1"/>
</dbReference>
<evidence type="ECO:0000313" key="12">
    <source>
        <dbReference type="EMBL" id="ESO00697.1"/>
    </source>
</evidence>
<dbReference type="Pfam" id="PF00009">
    <property type="entry name" value="GTP_EFTU"/>
    <property type="match status" value="1"/>
</dbReference>
<dbReference type="PRINTS" id="PR00315">
    <property type="entry name" value="ELONGATNFCT"/>
</dbReference>
<dbReference type="PANTHER" id="PTHR42908">
    <property type="entry name" value="TRANSLATION ELONGATION FACTOR-RELATED"/>
    <property type="match status" value="1"/>
</dbReference>
<dbReference type="EMBL" id="AMQM01005395">
    <property type="status" value="NOT_ANNOTATED_CDS"/>
    <property type="molecule type" value="Genomic_DNA"/>
</dbReference>
<dbReference type="CDD" id="cd04096">
    <property type="entry name" value="eEF2_snRNP_like_C"/>
    <property type="match status" value="1"/>
</dbReference>
<dbReference type="OrthoDB" id="364892at2759"/>
<dbReference type="Pfam" id="PF00679">
    <property type="entry name" value="EFG_C"/>
    <property type="match status" value="1"/>
</dbReference>
<dbReference type="InParanoid" id="T1FP78"/>
<dbReference type="EMBL" id="KB096900">
    <property type="protein sequence ID" value="ESO00697.1"/>
    <property type="molecule type" value="Genomic_DNA"/>
</dbReference>
<keyword evidence="4" id="KW-0547">Nucleotide-binding</keyword>
<comment type="catalytic activity">
    <reaction evidence="7">
        <text>GTP + H2O = GDP + phosphate + H(+)</text>
        <dbReference type="Rhea" id="RHEA:19669"/>
        <dbReference type="ChEBI" id="CHEBI:15377"/>
        <dbReference type="ChEBI" id="CHEBI:15378"/>
        <dbReference type="ChEBI" id="CHEBI:37565"/>
        <dbReference type="ChEBI" id="CHEBI:43474"/>
        <dbReference type="ChEBI" id="CHEBI:58189"/>
    </reaction>
</comment>
<dbReference type="RefSeq" id="XP_009021334.1">
    <property type="nucleotide sequence ID" value="XM_009023086.1"/>
</dbReference>
<evidence type="ECO:0000256" key="6">
    <source>
        <dbReference type="ARBA" id="ARBA00023134"/>
    </source>
</evidence>
<dbReference type="KEGG" id="hro:HELRODRAFT_187216"/>
<dbReference type="CDD" id="cd16268">
    <property type="entry name" value="EF2_II"/>
    <property type="match status" value="1"/>
</dbReference>
<keyword evidence="2" id="KW-0963">Cytoplasm</keyword>
<dbReference type="OMA" id="SKKKCAM"/>
<dbReference type="eggNOG" id="KOG0467">
    <property type="taxonomic scope" value="Eukaryota"/>
</dbReference>
<dbReference type="SUPFAM" id="SSF54980">
    <property type="entry name" value="EF-G C-terminal domain-like"/>
    <property type="match status" value="2"/>
</dbReference>
<keyword evidence="3" id="KW-0690">Ribosome biogenesis</keyword>
<evidence type="ECO:0000313" key="13">
    <source>
        <dbReference type="EnsemblMetazoa" id="HelroP187216"/>
    </source>
</evidence>
<dbReference type="InterPro" id="IPR020568">
    <property type="entry name" value="Ribosomal_Su5_D2-typ_SF"/>
</dbReference>
<dbReference type="Gene3D" id="3.40.50.300">
    <property type="entry name" value="P-loop containing nucleotide triphosphate hydrolases"/>
    <property type="match status" value="1"/>
</dbReference>
<reference evidence="12 14" key="2">
    <citation type="journal article" date="2013" name="Nature">
        <title>Insights into bilaterian evolution from three spiralian genomes.</title>
        <authorList>
            <person name="Simakov O."/>
            <person name="Marletaz F."/>
            <person name="Cho S.J."/>
            <person name="Edsinger-Gonzales E."/>
            <person name="Havlak P."/>
            <person name="Hellsten U."/>
            <person name="Kuo D.H."/>
            <person name="Larsson T."/>
            <person name="Lv J."/>
            <person name="Arendt D."/>
            <person name="Savage R."/>
            <person name="Osoegawa K."/>
            <person name="de Jong P."/>
            <person name="Grimwood J."/>
            <person name="Chapman J.A."/>
            <person name="Shapiro H."/>
            <person name="Aerts A."/>
            <person name="Otillar R.P."/>
            <person name="Terry A.Y."/>
            <person name="Boore J.L."/>
            <person name="Grigoriev I.V."/>
            <person name="Lindberg D.R."/>
            <person name="Seaver E.C."/>
            <person name="Weisblat D.A."/>
            <person name="Putnam N.H."/>
            <person name="Rokhsar D.S."/>
        </authorList>
    </citation>
    <scope>NUCLEOTIDE SEQUENCE</scope>
</reference>
<dbReference type="SMART" id="SM00838">
    <property type="entry name" value="EFG_C"/>
    <property type="match status" value="1"/>
</dbReference>
<dbReference type="CDD" id="cd16261">
    <property type="entry name" value="EF2_snRNP_III"/>
    <property type="match status" value="1"/>
</dbReference>
<evidence type="ECO:0000256" key="4">
    <source>
        <dbReference type="ARBA" id="ARBA00022741"/>
    </source>
</evidence>
<feature type="region of interest" description="Disordered" evidence="10">
    <location>
        <begin position="465"/>
        <end position="500"/>
    </location>
</feature>
<evidence type="ECO:0000256" key="2">
    <source>
        <dbReference type="ARBA" id="ARBA00022490"/>
    </source>
</evidence>
<dbReference type="GeneID" id="20210625"/>
<dbReference type="InterPro" id="IPR027417">
    <property type="entry name" value="P-loop_NTPase"/>
</dbReference>
<feature type="region of interest" description="Disordered" evidence="10">
    <location>
        <begin position="901"/>
        <end position="964"/>
    </location>
</feature>
<evidence type="ECO:0000256" key="10">
    <source>
        <dbReference type="SAM" id="MobiDB-lite"/>
    </source>
</evidence>
<evidence type="ECO:0000256" key="3">
    <source>
        <dbReference type="ARBA" id="ARBA00022517"/>
    </source>
</evidence>
<dbReference type="AlphaFoldDB" id="T1FP78"/>
<evidence type="ECO:0000256" key="8">
    <source>
        <dbReference type="ARBA" id="ARBA00068031"/>
    </source>
</evidence>
<reference evidence="13" key="3">
    <citation type="submission" date="2015-06" db="UniProtKB">
        <authorList>
            <consortium name="EnsemblMetazoa"/>
        </authorList>
    </citation>
    <scope>IDENTIFICATION</scope>
</reference>
<dbReference type="STRING" id="6412.T1FP78"/>
<dbReference type="Gene3D" id="3.30.230.10">
    <property type="match status" value="1"/>
</dbReference>
<dbReference type="SUPFAM" id="SSF54211">
    <property type="entry name" value="Ribosomal protein S5 domain 2-like"/>
    <property type="match status" value="1"/>
</dbReference>
<dbReference type="GO" id="GO:0005525">
    <property type="term" value="F:GTP binding"/>
    <property type="evidence" value="ECO:0007669"/>
    <property type="project" value="UniProtKB-KW"/>
</dbReference>
<feature type="compositionally biased region" description="Low complexity" evidence="10">
    <location>
        <begin position="470"/>
        <end position="500"/>
    </location>
</feature>
<dbReference type="GO" id="GO:1990904">
    <property type="term" value="C:ribonucleoprotein complex"/>
    <property type="evidence" value="ECO:0000318"/>
    <property type="project" value="GO_Central"/>
</dbReference>
<dbReference type="PANTHER" id="PTHR42908:SF3">
    <property type="entry name" value="ELONGATION FACTOR-LIKE GTPASE 1"/>
    <property type="match status" value="1"/>
</dbReference>
<dbReference type="GO" id="GO:0003924">
    <property type="term" value="F:GTPase activity"/>
    <property type="evidence" value="ECO:0000318"/>
    <property type="project" value="GO_Central"/>
</dbReference>
<dbReference type="Gene3D" id="3.30.70.870">
    <property type="entry name" value="Elongation Factor G (Translational Gtpase), domain 3"/>
    <property type="match status" value="1"/>
</dbReference>
<dbReference type="FunCoup" id="T1FP78">
    <property type="interactions" value="1371"/>
</dbReference>
<dbReference type="FunFam" id="3.40.50.300:FF:000746">
    <property type="entry name" value="Ribosome assembly protein 1"/>
    <property type="match status" value="1"/>
</dbReference>
<organism evidence="13 14">
    <name type="scientific">Helobdella robusta</name>
    <name type="common">Californian leech</name>
    <dbReference type="NCBI Taxonomy" id="6412"/>
    <lineage>
        <taxon>Eukaryota</taxon>
        <taxon>Metazoa</taxon>
        <taxon>Spiralia</taxon>
        <taxon>Lophotrochozoa</taxon>
        <taxon>Annelida</taxon>
        <taxon>Clitellata</taxon>
        <taxon>Hirudinea</taxon>
        <taxon>Rhynchobdellida</taxon>
        <taxon>Glossiphoniidae</taxon>
        <taxon>Helobdella</taxon>
    </lineage>
</organism>
<dbReference type="HOGENOM" id="CLU_002794_3_1_1"/>
<dbReference type="FunFam" id="3.30.70.870:FF:000002">
    <property type="entry name" value="Translation elongation factor 2"/>
    <property type="match status" value="1"/>
</dbReference>
<dbReference type="InterPro" id="IPR041095">
    <property type="entry name" value="EFG_II"/>
</dbReference>
<dbReference type="FunFam" id="3.30.70.240:FF:000006">
    <property type="entry name" value="Elongation factor like GTPase 1"/>
    <property type="match status" value="1"/>
</dbReference>
<dbReference type="PROSITE" id="PS51722">
    <property type="entry name" value="G_TR_2"/>
    <property type="match status" value="1"/>
</dbReference>
<dbReference type="Gene3D" id="2.40.30.10">
    <property type="entry name" value="Translation factors"/>
    <property type="match status" value="1"/>
</dbReference>
<dbReference type="GO" id="GO:0043022">
    <property type="term" value="F:ribosome binding"/>
    <property type="evidence" value="ECO:0000318"/>
    <property type="project" value="GO_Central"/>
</dbReference>
<keyword evidence="6" id="KW-0342">GTP-binding</keyword>
<name>T1FP78_HELRO</name>
<feature type="domain" description="Tr-type G" evidence="11">
    <location>
        <begin position="17"/>
        <end position="278"/>
    </location>
</feature>
<dbReference type="InterPro" id="IPR005225">
    <property type="entry name" value="Small_GTP-bd"/>
</dbReference>
<dbReference type="InterPro" id="IPR000640">
    <property type="entry name" value="EFG_V-like"/>
</dbReference>
<dbReference type="InterPro" id="IPR014721">
    <property type="entry name" value="Ribsml_uS5_D2-typ_fold_subgr"/>
</dbReference>
<evidence type="ECO:0000256" key="9">
    <source>
        <dbReference type="ARBA" id="ARBA00081809"/>
    </source>
</evidence>
<dbReference type="InterPro" id="IPR000795">
    <property type="entry name" value="T_Tr_GTP-bd_dom"/>
</dbReference>
<dbReference type="EnsemblMetazoa" id="HelroT187216">
    <property type="protein sequence ID" value="HelroP187216"/>
    <property type="gene ID" value="HelroG187216"/>
</dbReference>
<evidence type="ECO:0000256" key="5">
    <source>
        <dbReference type="ARBA" id="ARBA00022801"/>
    </source>
</evidence>
<dbReference type="SUPFAM" id="SSF50447">
    <property type="entry name" value="Translation proteins"/>
    <property type="match status" value="1"/>
</dbReference>
<dbReference type="InterPro" id="IPR009000">
    <property type="entry name" value="Transl_B-barrel_sf"/>
</dbReference>
<feature type="compositionally biased region" description="Acidic residues" evidence="10">
    <location>
        <begin position="904"/>
        <end position="918"/>
    </location>
</feature>
<dbReference type="CTD" id="20210625"/>
<gene>
    <name evidence="13" type="primary">20210625</name>
    <name evidence="12" type="ORF">HELRODRAFT_187216</name>
</gene>
<dbReference type="Pfam" id="PF14492">
    <property type="entry name" value="EFG_III"/>
    <property type="match status" value="1"/>
</dbReference>
<dbReference type="GO" id="GO:0042256">
    <property type="term" value="P:cytosolic ribosome assembly"/>
    <property type="evidence" value="ECO:0000318"/>
    <property type="project" value="GO_Central"/>
</dbReference>
<dbReference type="InterPro" id="IPR004161">
    <property type="entry name" value="EFTu-like_2"/>
</dbReference>
<evidence type="ECO:0000256" key="7">
    <source>
        <dbReference type="ARBA" id="ARBA00048548"/>
    </source>
</evidence>
<comment type="subcellular location">
    <subcellularLocation>
        <location evidence="1">Cytoplasm</location>
    </subcellularLocation>
</comment>
<evidence type="ECO:0000256" key="1">
    <source>
        <dbReference type="ARBA" id="ARBA00004496"/>
    </source>
</evidence>
<accession>T1FP78</accession>
<feature type="compositionally biased region" description="Basic and acidic residues" evidence="10">
    <location>
        <begin position="919"/>
        <end position="930"/>
    </location>
</feature>
<dbReference type="InterPro" id="IPR035647">
    <property type="entry name" value="EFG_III/V"/>
</dbReference>
<proteinExistence type="predicted"/>
<dbReference type="GO" id="GO:0005829">
    <property type="term" value="C:cytosol"/>
    <property type="evidence" value="ECO:0000318"/>
    <property type="project" value="GO_Central"/>
</dbReference>
<reference evidence="14" key="1">
    <citation type="submission" date="2012-12" db="EMBL/GenBank/DDBJ databases">
        <authorList>
            <person name="Hellsten U."/>
            <person name="Grimwood J."/>
            <person name="Chapman J.A."/>
            <person name="Shapiro H."/>
            <person name="Aerts A."/>
            <person name="Otillar R.P."/>
            <person name="Terry A.Y."/>
            <person name="Boore J.L."/>
            <person name="Simakov O."/>
            <person name="Marletaz F."/>
            <person name="Cho S.-J."/>
            <person name="Edsinger-Gonzales E."/>
            <person name="Havlak P."/>
            <person name="Kuo D.-H."/>
            <person name="Larsson T."/>
            <person name="Lv J."/>
            <person name="Arendt D."/>
            <person name="Savage R."/>
            <person name="Osoegawa K."/>
            <person name="de Jong P."/>
            <person name="Lindberg D.R."/>
            <person name="Seaver E.C."/>
            <person name="Weisblat D.A."/>
            <person name="Putnam N.H."/>
            <person name="Grigoriev I.V."/>
            <person name="Rokhsar D.S."/>
        </authorList>
    </citation>
    <scope>NUCLEOTIDE SEQUENCE</scope>
</reference>